<dbReference type="Proteomes" id="UP000092971">
    <property type="component" value="Chromosome"/>
</dbReference>
<dbReference type="RefSeq" id="WP_015484925.1">
    <property type="nucleotide sequence ID" value="NZ_CP014672.1"/>
</dbReference>
<dbReference type="EMBL" id="CP014672">
    <property type="protein sequence ID" value="ANW98262.1"/>
    <property type="molecule type" value="Genomic_DNA"/>
</dbReference>
<name>A0A1B1YBX3_THEST</name>
<feature type="transmembrane region" description="Helical" evidence="1">
    <location>
        <begin position="68"/>
        <end position="88"/>
    </location>
</feature>
<organism evidence="2 3">
    <name type="scientific">Thermoclostridium stercorarium subsp. thermolacticum DSM 2910</name>
    <dbReference type="NCBI Taxonomy" id="1121336"/>
    <lineage>
        <taxon>Bacteria</taxon>
        <taxon>Bacillati</taxon>
        <taxon>Bacillota</taxon>
        <taxon>Clostridia</taxon>
        <taxon>Eubacteriales</taxon>
        <taxon>Oscillospiraceae</taxon>
        <taxon>Thermoclostridium</taxon>
    </lineage>
</organism>
<evidence type="ECO:0000313" key="2">
    <source>
        <dbReference type="EMBL" id="ANW98262.1"/>
    </source>
</evidence>
<protein>
    <recommendedName>
        <fullName evidence="4">Phosphoesterase</fullName>
    </recommendedName>
</protein>
<dbReference type="Pfam" id="PF06961">
    <property type="entry name" value="DUF1294"/>
    <property type="match status" value="1"/>
</dbReference>
<evidence type="ECO:0000256" key="1">
    <source>
        <dbReference type="SAM" id="Phobius"/>
    </source>
</evidence>
<sequence>MDGFRSIIVLYLIAVNIVGFFISGMDKYKAVHKKWRISENSFMLLAALGGGLGVYMGCLVFNHKVRSIKFMIGIPAIFIAETAILLLFL</sequence>
<dbReference type="AlphaFoldDB" id="A0A1B1YBX3"/>
<reference evidence="2 3" key="1">
    <citation type="submission" date="2016-02" db="EMBL/GenBank/DDBJ databases">
        <title>Comparison of Clostridium stercorarium subspecies using comparative genomics and transcriptomics.</title>
        <authorList>
            <person name="Schellenberg J."/>
            <person name="Thallinger G."/>
            <person name="Levin D.B."/>
            <person name="Zhang X."/>
            <person name="Alvare G."/>
            <person name="Fristensky B."/>
            <person name="Sparling R."/>
        </authorList>
    </citation>
    <scope>NUCLEOTIDE SEQUENCE [LARGE SCALE GENOMIC DNA]</scope>
    <source>
        <strain evidence="2 3">DSM 2910</strain>
    </source>
</reference>
<feature type="transmembrane region" description="Helical" evidence="1">
    <location>
        <begin position="42"/>
        <end position="62"/>
    </location>
</feature>
<keyword evidence="1" id="KW-0812">Transmembrane</keyword>
<proteinExistence type="predicted"/>
<evidence type="ECO:0000313" key="3">
    <source>
        <dbReference type="Proteomes" id="UP000092971"/>
    </source>
</evidence>
<accession>A0A1B1YBX3</accession>
<evidence type="ECO:0008006" key="4">
    <source>
        <dbReference type="Google" id="ProtNLM"/>
    </source>
</evidence>
<gene>
    <name evidence="2" type="ORF">CSTERTH_04035</name>
</gene>
<feature type="transmembrane region" description="Helical" evidence="1">
    <location>
        <begin position="6"/>
        <end position="22"/>
    </location>
</feature>
<keyword evidence="1" id="KW-1133">Transmembrane helix</keyword>
<keyword evidence="1" id="KW-0472">Membrane</keyword>
<dbReference type="InterPro" id="IPR010718">
    <property type="entry name" value="DUF1294"/>
</dbReference>
<dbReference type="OrthoDB" id="1698854at2"/>